<dbReference type="Proteomes" id="UP000324800">
    <property type="component" value="Unassembled WGS sequence"/>
</dbReference>
<evidence type="ECO:0000313" key="3">
    <source>
        <dbReference type="EMBL" id="KAA6396241.1"/>
    </source>
</evidence>
<feature type="region of interest" description="Disordered" evidence="2">
    <location>
        <begin position="1"/>
        <end position="51"/>
    </location>
</feature>
<evidence type="ECO:0008006" key="5">
    <source>
        <dbReference type="Google" id="ProtNLM"/>
    </source>
</evidence>
<evidence type="ECO:0000256" key="2">
    <source>
        <dbReference type="SAM" id="MobiDB-lite"/>
    </source>
</evidence>
<accession>A0A5J4WMX9</accession>
<name>A0A5J4WMX9_9EUKA</name>
<feature type="region of interest" description="Disordered" evidence="2">
    <location>
        <begin position="149"/>
        <end position="176"/>
    </location>
</feature>
<feature type="coiled-coil region" evidence="1">
    <location>
        <begin position="356"/>
        <end position="425"/>
    </location>
</feature>
<organism evidence="3 4">
    <name type="scientific">Streblomastix strix</name>
    <dbReference type="NCBI Taxonomy" id="222440"/>
    <lineage>
        <taxon>Eukaryota</taxon>
        <taxon>Metamonada</taxon>
        <taxon>Preaxostyla</taxon>
        <taxon>Oxymonadida</taxon>
        <taxon>Streblomastigidae</taxon>
        <taxon>Streblomastix</taxon>
    </lineage>
</organism>
<reference evidence="3 4" key="1">
    <citation type="submission" date="2019-03" db="EMBL/GenBank/DDBJ databases">
        <title>Single cell metagenomics reveals metabolic interactions within the superorganism composed of flagellate Streblomastix strix and complex community of Bacteroidetes bacteria on its surface.</title>
        <authorList>
            <person name="Treitli S.C."/>
            <person name="Kolisko M."/>
            <person name="Husnik F."/>
            <person name="Keeling P."/>
            <person name="Hampl V."/>
        </authorList>
    </citation>
    <scope>NUCLEOTIDE SEQUENCE [LARGE SCALE GENOMIC DNA]</scope>
    <source>
        <strain evidence="3">ST1C</strain>
    </source>
</reference>
<sequence>MSTETPKRPDDSLRISETDRNISSGTEANTVMSQIRSLRSENEKLRREKMEIEQKSREQVVILEAQLQDEKEKRENADEFTRKAEETLKIEKREKMKLIENLETEKKQKVKAQEKEKEEISKFVEKEKECLKLEQQLRYEIEEKNEANQKYEMSESMKKTEIEKRRKAESEKNQMSWKYNQMKNDIERFDKEVEMQTNLASEFEIKYYAEVKEKEKEKKNADDAEIRRKEAEILQKSEQKKKDFAVNRLETAEKSISELESKLSSSADELSIIKEEFEQERLKFENEAMLNIQEQLRRKEVESEKLKVEGENIQLKKENEQIRYKFVQLKDKFGEQKFEEEVKAIEKIDKDKDEEVLKLRNENEILKKDKELQMKRIEEAEEKAQKEEQEMQKEKLENENKEKQLRALIADNSKMKIEIENLKIKIPLDVPISIINNDPSDIILTDVDDKIKKISKKTVKHNIVSLSQILDKGVGIVRDSFTLLANTDPRDSSQNQHIVFLGSSGFQPGGLQYKGNENSGNVGFKDNQIVRAEFDSEKGTLTFFIDNVQQPVSVSGIKEKVRFIICMYHAGSTCTIRSLKKLAAPTSGHVDNEKTVSW</sequence>
<feature type="compositionally biased region" description="Basic and acidic residues" evidence="2">
    <location>
        <begin position="1"/>
        <end position="20"/>
    </location>
</feature>
<feature type="compositionally biased region" description="Basic and acidic residues" evidence="2">
    <location>
        <begin position="38"/>
        <end position="51"/>
    </location>
</feature>
<feature type="compositionally biased region" description="Basic and acidic residues" evidence="2">
    <location>
        <begin position="149"/>
        <end position="172"/>
    </location>
</feature>
<evidence type="ECO:0000256" key="1">
    <source>
        <dbReference type="SAM" id="Coils"/>
    </source>
</evidence>
<dbReference type="EMBL" id="SNRW01001477">
    <property type="protein sequence ID" value="KAA6396241.1"/>
    <property type="molecule type" value="Genomic_DNA"/>
</dbReference>
<feature type="compositionally biased region" description="Polar residues" evidence="2">
    <location>
        <begin position="21"/>
        <end position="37"/>
    </location>
</feature>
<proteinExistence type="predicted"/>
<protein>
    <recommendedName>
        <fullName evidence="5">SPRY domain-containing protein</fullName>
    </recommendedName>
</protein>
<gene>
    <name evidence="3" type="ORF">EZS28_008230</name>
</gene>
<evidence type="ECO:0000313" key="4">
    <source>
        <dbReference type="Proteomes" id="UP000324800"/>
    </source>
</evidence>
<dbReference type="AlphaFoldDB" id="A0A5J4WMX9"/>
<comment type="caution">
    <text evidence="3">The sequence shown here is derived from an EMBL/GenBank/DDBJ whole genome shotgun (WGS) entry which is preliminary data.</text>
</comment>
<keyword evidence="1" id="KW-0175">Coiled coil</keyword>